<dbReference type="RefSeq" id="WP_138151208.1">
    <property type="nucleotide sequence ID" value="NZ_VANU01000001.1"/>
</dbReference>
<sequence length="236" mass="26203">MLNRVLVTGGNKGIGLEVVKKFLEVDFEVIAVARDFSNFPQELKDNEKVKTIEYDLSNLDGLKDLAKEVGEIDVLINNAGYMQPKYTYDNYPLEAKEHIMNVDLYAPVELMTIFSEGMKKRGYGKIVNTASIAGQIGHPDIWYGIAKAGLINATKIFAKLLGTNGITVNCIAPSPVETDMQKDNSEERKAEFKKAVPCGRFAEPDEAAEVIFWLGTDCPEYVNGTTMDFNNGSYVR</sequence>
<dbReference type="PRINTS" id="PR00081">
    <property type="entry name" value="GDHRDH"/>
</dbReference>
<proteinExistence type="inferred from homology"/>
<dbReference type="InterPro" id="IPR002347">
    <property type="entry name" value="SDR_fam"/>
</dbReference>
<dbReference type="PANTHER" id="PTHR42879:SF2">
    <property type="entry name" value="3-OXOACYL-[ACYL-CARRIER-PROTEIN] REDUCTASE FABG"/>
    <property type="match status" value="1"/>
</dbReference>
<comment type="similarity">
    <text evidence="1">Belongs to the short-chain dehydrogenases/reductases (SDR) family.</text>
</comment>
<dbReference type="InterPro" id="IPR050259">
    <property type="entry name" value="SDR"/>
</dbReference>
<dbReference type="CDD" id="cd05233">
    <property type="entry name" value="SDR_c"/>
    <property type="match status" value="1"/>
</dbReference>
<dbReference type="PRINTS" id="PR00080">
    <property type="entry name" value="SDRFAMILY"/>
</dbReference>
<dbReference type="Gene3D" id="3.40.50.720">
    <property type="entry name" value="NAD(P)-binding Rossmann-like Domain"/>
    <property type="match status" value="1"/>
</dbReference>
<evidence type="ECO:0000313" key="3">
    <source>
        <dbReference type="Proteomes" id="UP000308901"/>
    </source>
</evidence>
<reference evidence="2 3" key="1">
    <citation type="submission" date="2019-05" db="EMBL/GenBank/DDBJ databases">
        <title>Arcobacter sp. nov., isolated from sea sediment.</title>
        <authorList>
            <person name="Kim W."/>
        </authorList>
    </citation>
    <scope>NUCLEOTIDE SEQUENCE [LARGE SCALE GENOMIC DNA]</scope>
    <source>
        <strain evidence="2 3">CAU 1517</strain>
    </source>
</reference>
<comment type="caution">
    <text evidence="2">The sequence shown here is derived from an EMBL/GenBank/DDBJ whole genome shotgun (WGS) entry which is preliminary data.</text>
</comment>
<dbReference type="OrthoDB" id="5334159at2"/>
<dbReference type="Proteomes" id="UP000308901">
    <property type="component" value="Unassembled WGS sequence"/>
</dbReference>
<keyword evidence="3" id="KW-1185">Reference proteome</keyword>
<gene>
    <name evidence="2" type="ORF">FDK22_01965</name>
</gene>
<name>A0A5R8Y410_9BACT</name>
<accession>A0A5R8Y410</accession>
<evidence type="ECO:0000313" key="2">
    <source>
        <dbReference type="EMBL" id="TLP40806.1"/>
    </source>
</evidence>
<evidence type="ECO:0000256" key="1">
    <source>
        <dbReference type="ARBA" id="ARBA00006484"/>
    </source>
</evidence>
<dbReference type="SUPFAM" id="SSF51735">
    <property type="entry name" value="NAD(P)-binding Rossmann-fold domains"/>
    <property type="match status" value="1"/>
</dbReference>
<dbReference type="Pfam" id="PF13561">
    <property type="entry name" value="adh_short_C2"/>
    <property type="match status" value="1"/>
</dbReference>
<dbReference type="PANTHER" id="PTHR42879">
    <property type="entry name" value="3-OXOACYL-(ACYL-CARRIER-PROTEIN) REDUCTASE"/>
    <property type="match status" value="1"/>
</dbReference>
<dbReference type="AlphaFoldDB" id="A0A5R8Y410"/>
<dbReference type="InterPro" id="IPR036291">
    <property type="entry name" value="NAD(P)-bd_dom_sf"/>
</dbReference>
<dbReference type="EMBL" id="VANU01000001">
    <property type="protein sequence ID" value="TLP40806.1"/>
    <property type="molecule type" value="Genomic_DNA"/>
</dbReference>
<organism evidence="2 3">
    <name type="scientific">Arcobacter arenosus</name>
    <dbReference type="NCBI Taxonomy" id="2576037"/>
    <lineage>
        <taxon>Bacteria</taxon>
        <taxon>Pseudomonadati</taxon>
        <taxon>Campylobacterota</taxon>
        <taxon>Epsilonproteobacteria</taxon>
        <taxon>Campylobacterales</taxon>
        <taxon>Arcobacteraceae</taxon>
        <taxon>Arcobacter</taxon>
    </lineage>
</organism>
<protein>
    <submittedName>
        <fullName evidence="2">SDR family oxidoreductase</fullName>
    </submittedName>
</protein>